<name>A0A6L9S0K1_9ACTN</name>
<evidence type="ECO:0000313" key="5">
    <source>
        <dbReference type="Proteomes" id="UP000475214"/>
    </source>
</evidence>
<dbReference type="InterPro" id="IPR000182">
    <property type="entry name" value="GNAT_dom"/>
</dbReference>
<dbReference type="InterPro" id="IPR016181">
    <property type="entry name" value="Acyl_CoA_acyltransferase"/>
</dbReference>
<dbReference type="PANTHER" id="PTHR43877">
    <property type="entry name" value="AMINOALKYLPHOSPHONATE N-ACETYLTRANSFERASE-RELATED-RELATED"/>
    <property type="match status" value="1"/>
</dbReference>
<comment type="caution">
    <text evidence="4">The sequence shown here is derived from an EMBL/GenBank/DDBJ whole genome shotgun (WGS) entry which is preliminary data.</text>
</comment>
<keyword evidence="1 4" id="KW-0808">Transferase</keyword>
<gene>
    <name evidence="4" type="ORF">G1H10_02195</name>
</gene>
<dbReference type="RefSeq" id="WP_163731915.1">
    <property type="nucleotide sequence ID" value="NZ_JAAGOA010000001.1"/>
</dbReference>
<dbReference type="CDD" id="cd04301">
    <property type="entry name" value="NAT_SF"/>
    <property type="match status" value="1"/>
</dbReference>
<dbReference type="Pfam" id="PF00583">
    <property type="entry name" value="Acetyltransf_1"/>
    <property type="match status" value="1"/>
</dbReference>
<evidence type="ECO:0000313" key="4">
    <source>
        <dbReference type="EMBL" id="NED98974.1"/>
    </source>
</evidence>
<sequence>MIWTVQTALGRLTLREQIEPDDEPGLLALFAECDDWFEATTGGPSGPGDVQSLFYSLPEGASLDDKHLFTLRDDERIVGLIDVVARYPDPRSCAVGTFLIAPSHRRAGVAKAVAQVLLAEAREFGFKQVTAPVVDVWPAGARFAEAIGFEIGDVASPTTNRHTGRHESSVRRAILNLDAPAG</sequence>
<proteinExistence type="predicted"/>
<feature type="domain" description="N-acetyltransferase" evidence="3">
    <location>
        <begin position="12"/>
        <end position="178"/>
    </location>
</feature>
<keyword evidence="2" id="KW-0012">Acyltransferase</keyword>
<evidence type="ECO:0000259" key="3">
    <source>
        <dbReference type="PROSITE" id="PS51186"/>
    </source>
</evidence>
<dbReference type="SUPFAM" id="SSF55729">
    <property type="entry name" value="Acyl-CoA N-acyltransferases (Nat)"/>
    <property type="match status" value="1"/>
</dbReference>
<reference evidence="4 5" key="1">
    <citation type="submission" date="2020-02" db="EMBL/GenBank/DDBJ databases">
        <authorList>
            <person name="Li X.-J."/>
            <person name="Han X.-M."/>
        </authorList>
    </citation>
    <scope>NUCLEOTIDE SEQUENCE [LARGE SCALE GENOMIC DNA]</scope>
    <source>
        <strain evidence="4 5">CCTCC AB 2017055</strain>
    </source>
</reference>
<dbReference type="GO" id="GO:0016747">
    <property type="term" value="F:acyltransferase activity, transferring groups other than amino-acyl groups"/>
    <property type="evidence" value="ECO:0007669"/>
    <property type="project" value="InterPro"/>
</dbReference>
<evidence type="ECO:0000256" key="1">
    <source>
        <dbReference type="ARBA" id="ARBA00022679"/>
    </source>
</evidence>
<protein>
    <submittedName>
        <fullName evidence="4">GNAT family N-acetyltransferase</fullName>
    </submittedName>
</protein>
<keyword evidence="5" id="KW-1185">Reference proteome</keyword>
<dbReference type="Proteomes" id="UP000475214">
    <property type="component" value="Unassembled WGS sequence"/>
</dbReference>
<dbReference type="Gene3D" id="3.40.630.30">
    <property type="match status" value="1"/>
</dbReference>
<dbReference type="AlphaFoldDB" id="A0A6L9S0K1"/>
<evidence type="ECO:0000256" key="2">
    <source>
        <dbReference type="ARBA" id="ARBA00023315"/>
    </source>
</evidence>
<dbReference type="EMBL" id="JAAGOA010000001">
    <property type="protein sequence ID" value="NED98974.1"/>
    <property type="molecule type" value="Genomic_DNA"/>
</dbReference>
<accession>A0A6L9S0K1</accession>
<dbReference type="PROSITE" id="PS51186">
    <property type="entry name" value="GNAT"/>
    <property type="match status" value="1"/>
</dbReference>
<organism evidence="4 5">
    <name type="scientific">Phytoactinopolyspora halotolerans</name>
    <dbReference type="NCBI Taxonomy" id="1981512"/>
    <lineage>
        <taxon>Bacteria</taxon>
        <taxon>Bacillati</taxon>
        <taxon>Actinomycetota</taxon>
        <taxon>Actinomycetes</taxon>
        <taxon>Jiangellales</taxon>
        <taxon>Jiangellaceae</taxon>
        <taxon>Phytoactinopolyspora</taxon>
    </lineage>
</organism>
<dbReference type="InterPro" id="IPR050832">
    <property type="entry name" value="Bact_Acetyltransf"/>
</dbReference>